<organism evidence="2 3">
    <name type="scientific">Novosphingobium flavum</name>
    <dbReference type="NCBI Taxonomy" id="1778672"/>
    <lineage>
        <taxon>Bacteria</taxon>
        <taxon>Pseudomonadati</taxon>
        <taxon>Pseudomonadota</taxon>
        <taxon>Alphaproteobacteria</taxon>
        <taxon>Sphingomonadales</taxon>
        <taxon>Sphingomonadaceae</taxon>
        <taxon>Novosphingobium</taxon>
    </lineage>
</organism>
<dbReference type="RefSeq" id="WP_185664676.1">
    <property type="nucleotide sequence ID" value="NZ_JACLAW010000009.1"/>
</dbReference>
<name>A0A7X1KMJ5_9SPHN</name>
<dbReference type="AlphaFoldDB" id="A0A7X1KMJ5"/>
<feature type="transmembrane region" description="Helical" evidence="1">
    <location>
        <begin position="37"/>
        <end position="58"/>
    </location>
</feature>
<protein>
    <submittedName>
        <fullName evidence="2">Uncharacterized protein</fullName>
    </submittedName>
</protein>
<evidence type="ECO:0000256" key="1">
    <source>
        <dbReference type="SAM" id="Phobius"/>
    </source>
</evidence>
<sequence>MKTTFDMMRVWAVLTGLVLAAWFFGTLWLGMKTSDTVPMLISAIGGFEMMLYVQDLVLKRKRQNG</sequence>
<evidence type="ECO:0000313" key="2">
    <source>
        <dbReference type="EMBL" id="MBC2666375.1"/>
    </source>
</evidence>
<proteinExistence type="predicted"/>
<reference evidence="2 3" key="1">
    <citation type="submission" date="2020-08" db="EMBL/GenBank/DDBJ databases">
        <title>The genome sequence of type strain Novosphingobium flavum NBRC 111647.</title>
        <authorList>
            <person name="Liu Y."/>
        </authorList>
    </citation>
    <scope>NUCLEOTIDE SEQUENCE [LARGE SCALE GENOMIC DNA]</scope>
    <source>
        <strain evidence="2 3">NBRC 111647</strain>
    </source>
</reference>
<comment type="caution">
    <text evidence="2">The sequence shown here is derived from an EMBL/GenBank/DDBJ whole genome shotgun (WGS) entry which is preliminary data.</text>
</comment>
<keyword evidence="1" id="KW-0472">Membrane</keyword>
<dbReference type="Proteomes" id="UP000566813">
    <property type="component" value="Unassembled WGS sequence"/>
</dbReference>
<dbReference type="EMBL" id="JACLAW010000009">
    <property type="protein sequence ID" value="MBC2666375.1"/>
    <property type="molecule type" value="Genomic_DNA"/>
</dbReference>
<feature type="transmembrane region" description="Helical" evidence="1">
    <location>
        <begin position="12"/>
        <end position="31"/>
    </location>
</feature>
<gene>
    <name evidence="2" type="ORF">H7F51_12670</name>
</gene>
<keyword evidence="1" id="KW-0812">Transmembrane</keyword>
<accession>A0A7X1KMJ5</accession>
<evidence type="ECO:0000313" key="3">
    <source>
        <dbReference type="Proteomes" id="UP000566813"/>
    </source>
</evidence>
<keyword evidence="3" id="KW-1185">Reference proteome</keyword>
<keyword evidence="1" id="KW-1133">Transmembrane helix</keyword>